<dbReference type="EMBL" id="VANU01000004">
    <property type="protein sequence ID" value="TLP37796.1"/>
    <property type="molecule type" value="Genomic_DNA"/>
</dbReference>
<keyword evidence="4" id="KW-1185">Reference proteome</keyword>
<protein>
    <submittedName>
        <fullName evidence="3">Glycosyltransferase</fullName>
    </submittedName>
</protein>
<dbReference type="PANTHER" id="PTHR12526">
    <property type="entry name" value="GLYCOSYLTRANSFERASE"/>
    <property type="match status" value="1"/>
</dbReference>
<keyword evidence="3" id="KW-0808">Transferase</keyword>
<dbReference type="Proteomes" id="UP000308901">
    <property type="component" value="Unassembled WGS sequence"/>
</dbReference>
<dbReference type="AlphaFoldDB" id="A0A5R8Y0A2"/>
<dbReference type="GO" id="GO:0016757">
    <property type="term" value="F:glycosyltransferase activity"/>
    <property type="evidence" value="ECO:0007669"/>
    <property type="project" value="InterPro"/>
</dbReference>
<accession>A0A5R8Y0A2</accession>
<name>A0A5R8Y0A2_9BACT</name>
<evidence type="ECO:0000313" key="3">
    <source>
        <dbReference type="EMBL" id="TLP37796.1"/>
    </source>
</evidence>
<dbReference type="InterPro" id="IPR001296">
    <property type="entry name" value="Glyco_trans_1"/>
</dbReference>
<dbReference type="Pfam" id="PF13439">
    <property type="entry name" value="Glyco_transf_4"/>
    <property type="match status" value="1"/>
</dbReference>
<sequence length="358" mass="42054">MKKNIAIVITDLKGSGAQKSVLNRAKILEKNGHNIYMFLIEDSKSYDVSEFNFPIISLTKYRNTFKVFGKIGDYIYMKILEREMRKTNVNFDIVFSHLPRADRVVKLLKHNNKYFTIHMSLKAELERFSKKRATKKLKLYRFLYKNEKLITVSEAMIEDFKDLKIDYKEVKTIYNPFDFEEIRNKGKEDIELNYKYIISPAAFKKQKRHDVLLDAFKLIKHDIKLLLLVKSEPKIIKMIKERGLEDKVIILGFQQNPYKYIKNAELLVLSSDREGLPRVVVESLVLDTPVVSTDCPTGPSEVLVEDLEKWLVPMENPEEMAKKIDLALESNIIIKEEYINKFKKETVYKELEKLVNEI</sequence>
<feature type="domain" description="Glycosyl transferase family 1" evidence="1">
    <location>
        <begin position="184"/>
        <end position="341"/>
    </location>
</feature>
<proteinExistence type="predicted"/>
<dbReference type="OrthoDB" id="1522162at2"/>
<dbReference type="CDD" id="cd03811">
    <property type="entry name" value="GT4_GT28_WabH-like"/>
    <property type="match status" value="1"/>
</dbReference>
<organism evidence="3 4">
    <name type="scientific">Arcobacter arenosus</name>
    <dbReference type="NCBI Taxonomy" id="2576037"/>
    <lineage>
        <taxon>Bacteria</taxon>
        <taxon>Pseudomonadati</taxon>
        <taxon>Campylobacterota</taxon>
        <taxon>Epsilonproteobacteria</taxon>
        <taxon>Campylobacterales</taxon>
        <taxon>Arcobacteraceae</taxon>
        <taxon>Arcobacter</taxon>
    </lineage>
</organism>
<feature type="domain" description="Glycosyltransferase subfamily 4-like N-terminal" evidence="2">
    <location>
        <begin position="15"/>
        <end position="180"/>
    </location>
</feature>
<gene>
    <name evidence="3" type="ORF">FDK22_10825</name>
</gene>
<evidence type="ECO:0000259" key="2">
    <source>
        <dbReference type="Pfam" id="PF13439"/>
    </source>
</evidence>
<dbReference type="RefSeq" id="WP_138152976.1">
    <property type="nucleotide sequence ID" value="NZ_VANU01000004.1"/>
</dbReference>
<dbReference type="InterPro" id="IPR028098">
    <property type="entry name" value="Glyco_trans_4-like_N"/>
</dbReference>
<reference evidence="3 4" key="1">
    <citation type="submission" date="2019-05" db="EMBL/GenBank/DDBJ databases">
        <title>Arcobacter sp. nov., isolated from sea sediment.</title>
        <authorList>
            <person name="Kim W."/>
        </authorList>
    </citation>
    <scope>NUCLEOTIDE SEQUENCE [LARGE SCALE GENOMIC DNA]</scope>
    <source>
        <strain evidence="3 4">CAU 1517</strain>
    </source>
</reference>
<evidence type="ECO:0000313" key="4">
    <source>
        <dbReference type="Proteomes" id="UP000308901"/>
    </source>
</evidence>
<comment type="caution">
    <text evidence="3">The sequence shown here is derived from an EMBL/GenBank/DDBJ whole genome shotgun (WGS) entry which is preliminary data.</text>
</comment>
<evidence type="ECO:0000259" key="1">
    <source>
        <dbReference type="Pfam" id="PF00534"/>
    </source>
</evidence>
<dbReference type="Pfam" id="PF00534">
    <property type="entry name" value="Glycos_transf_1"/>
    <property type="match status" value="1"/>
</dbReference>
<dbReference type="PANTHER" id="PTHR12526:SF638">
    <property type="entry name" value="SPORE COAT PROTEIN SA"/>
    <property type="match status" value="1"/>
</dbReference>
<dbReference type="Gene3D" id="3.40.50.2000">
    <property type="entry name" value="Glycogen Phosphorylase B"/>
    <property type="match status" value="2"/>
</dbReference>
<dbReference type="SUPFAM" id="SSF53756">
    <property type="entry name" value="UDP-Glycosyltransferase/glycogen phosphorylase"/>
    <property type="match status" value="1"/>
</dbReference>